<proteinExistence type="predicted"/>
<accession>A0A934VUG0</accession>
<sequence length="223" mass="24513">MKVVIASWAALTGVLFAGGLEFAESTKEVTVDPTKETVTVDFNFTNRSDEKLQIEKTDGGCTCVAIKVSGGKTVYAPGESGVLRAIVSLENYTGEVDRPLNVWLKGDHLKTQKQTLDIKIKIPVLVSVEPKTLVWSVGEKPEPKVIKIQMHDTQPIKVESIESSNASFATELKTLKEGTEYELTVTPSSTEKLGELGIFRILTDSRAERYRSIQAYGGIQQKH</sequence>
<protein>
    <submittedName>
        <fullName evidence="2">DUF1573 domain-containing protein</fullName>
    </submittedName>
</protein>
<keyword evidence="3" id="KW-1185">Reference proteome</keyword>
<keyword evidence="1" id="KW-0732">Signal</keyword>
<dbReference type="Gene3D" id="2.60.40.10">
    <property type="entry name" value="Immunoglobulins"/>
    <property type="match status" value="1"/>
</dbReference>
<dbReference type="InterPro" id="IPR011467">
    <property type="entry name" value="DUF1573"/>
</dbReference>
<dbReference type="InterPro" id="IPR013783">
    <property type="entry name" value="Ig-like_fold"/>
</dbReference>
<evidence type="ECO:0000313" key="2">
    <source>
        <dbReference type="EMBL" id="MBK1881105.1"/>
    </source>
</evidence>
<dbReference type="Proteomes" id="UP000603141">
    <property type="component" value="Unassembled WGS sequence"/>
</dbReference>
<organism evidence="2 3">
    <name type="scientific">Luteolibacter pohnpeiensis</name>
    <dbReference type="NCBI Taxonomy" id="454153"/>
    <lineage>
        <taxon>Bacteria</taxon>
        <taxon>Pseudomonadati</taxon>
        <taxon>Verrucomicrobiota</taxon>
        <taxon>Verrucomicrobiia</taxon>
        <taxon>Verrucomicrobiales</taxon>
        <taxon>Verrucomicrobiaceae</taxon>
        <taxon>Luteolibacter</taxon>
    </lineage>
</organism>
<comment type="caution">
    <text evidence="2">The sequence shown here is derived from an EMBL/GenBank/DDBJ whole genome shotgun (WGS) entry which is preliminary data.</text>
</comment>
<gene>
    <name evidence="2" type="ORF">JIN85_01690</name>
</gene>
<name>A0A934VUG0_9BACT</name>
<dbReference type="AlphaFoldDB" id="A0A934VUG0"/>
<feature type="chain" id="PRO_5037497427" evidence="1">
    <location>
        <begin position="18"/>
        <end position="223"/>
    </location>
</feature>
<reference evidence="2" key="1">
    <citation type="submission" date="2021-01" db="EMBL/GenBank/DDBJ databases">
        <title>Modified the classification status of verrucomicrobia.</title>
        <authorList>
            <person name="Feng X."/>
        </authorList>
    </citation>
    <scope>NUCLEOTIDE SEQUENCE</scope>
    <source>
        <strain evidence="2">KCTC 22041</strain>
    </source>
</reference>
<dbReference type="RefSeq" id="WP_200266972.1">
    <property type="nucleotide sequence ID" value="NZ_JAENIJ010000002.1"/>
</dbReference>
<evidence type="ECO:0000256" key="1">
    <source>
        <dbReference type="SAM" id="SignalP"/>
    </source>
</evidence>
<feature type="signal peptide" evidence="1">
    <location>
        <begin position="1"/>
        <end position="17"/>
    </location>
</feature>
<dbReference type="Pfam" id="PF07610">
    <property type="entry name" value="DUF1573"/>
    <property type="match status" value="1"/>
</dbReference>
<dbReference type="EMBL" id="JAENIJ010000002">
    <property type="protein sequence ID" value="MBK1881105.1"/>
    <property type="molecule type" value="Genomic_DNA"/>
</dbReference>
<evidence type="ECO:0000313" key="3">
    <source>
        <dbReference type="Proteomes" id="UP000603141"/>
    </source>
</evidence>